<keyword evidence="1" id="KW-1133">Transmembrane helix</keyword>
<keyword evidence="1" id="KW-0812">Transmembrane</keyword>
<keyword evidence="1" id="KW-0472">Membrane</keyword>
<evidence type="ECO:0000313" key="3">
    <source>
        <dbReference type="Proteomes" id="UP000002276"/>
    </source>
</evidence>
<feature type="transmembrane region" description="Helical" evidence="1">
    <location>
        <begin position="15"/>
        <end position="37"/>
    </location>
</feature>
<organism evidence="2 3">
    <name type="scientific">Borrelia garinii subsp. bavariensis (strain ATCC BAA-2496 / DSM 23469 / PBi)</name>
    <name type="common">Borreliella bavariensis</name>
    <dbReference type="NCBI Taxonomy" id="290434"/>
    <lineage>
        <taxon>Bacteria</taxon>
        <taxon>Pseudomonadati</taxon>
        <taxon>Spirochaetota</taxon>
        <taxon>Spirochaetia</taxon>
        <taxon>Spirochaetales</taxon>
        <taxon>Borreliaceae</taxon>
        <taxon>Borreliella</taxon>
    </lineage>
</organism>
<protein>
    <submittedName>
        <fullName evidence="2">Uncharacterized protein</fullName>
    </submittedName>
</protein>
<dbReference type="KEGG" id="bga:BG0083"/>
<evidence type="ECO:0000313" key="2">
    <source>
        <dbReference type="EMBL" id="AAU06941.1"/>
    </source>
</evidence>
<dbReference type="Proteomes" id="UP000002276">
    <property type="component" value="Chromosome"/>
</dbReference>
<dbReference type="EMBL" id="CP000013">
    <property type="protein sequence ID" value="AAU06941.1"/>
    <property type="molecule type" value="Genomic_DNA"/>
</dbReference>
<gene>
    <name evidence="2" type="ordered locus">BG0083</name>
</gene>
<reference evidence="2 3" key="1">
    <citation type="journal article" date="2004" name="Nucleic Acids Res.">
        <title>Comparative analysis of the Borrelia garinii genome.</title>
        <authorList>
            <person name="Glockner G."/>
            <person name="Lehmann R."/>
            <person name="Romualdi A."/>
            <person name="Pradella S."/>
            <person name="Schulte-Spechtel U."/>
            <person name="Schilhabel M."/>
            <person name="Wilske B."/>
            <person name="Suhnel J."/>
            <person name="Platzer M."/>
        </authorList>
    </citation>
    <scope>NUCLEOTIDE SEQUENCE [LARGE SCALE GENOMIC DNA]</scope>
    <source>
        <strain evidence="3">ATCC BAA-2496 / DSM 23469 / PBi</strain>
    </source>
</reference>
<dbReference type="AlphaFoldDB" id="A0A7I6GVI0"/>
<evidence type="ECO:0000256" key="1">
    <source>
        <dbReference type="SAM" id="Phobius"/>
    </source>
</evidence>
<proteinExistence type="predicted"/>
<name>A0A7I6GVI0_BORGP</name>
<accession>A0A7I6GVI0</accession>
<sequence>MLINPKIKVNQKERFLINFVMIFIFLYFYESSFITFFNPNIKISISSCVL</sequence>